<comment type="caution">
    <text evidence="6">The sequence shown here is derived from an EMBL/GenBank/DDBJ whole genome shotgun (WGS) entry which is preliminary data.</text>
</comment>
<dbReference type="InterPro" id="IPR017900">
    <property type="entry name" value="4Fe4S_Fe_S_CS"/>
</dbReference>
<organism evidence="6 7">
    <name type="scientific">Candidatus Nitronereus thalassa</name>
    <dbReference type="NCBI Taxonomy" id="3020898"/>
    <lineage>
        <taxon>Bacteria</taxon>
        <taxon>Pseudomonadati</taxon>
        <taxon>Nitrospirota</taxon>
        <taxon>Nitrospiria</taxon>
        <taxon>Nitrospirales</taxon>
        <taxon>Nitrospiraceae</taxon>
        <taxon>Candidatus Nitronereus</taxon>
    </lineage>
</organism>
<dbReference type="CDD" id="cd16373">
    <property type="entry name" value="DMSOR_beta_like"/>
    <property type="match status" value="1"/>
</dbReference>
<reference evidence="6 7" key="1">
    <citation type="journal article" date="2023" name="ISME J.">
        <title>Cultivation and genomic characterization of novel and ubiquitous marine nitrite-oxidizing bacteria from the Nitrospirales.</title>
        <authorList>
            <person name="Mueller A.J."/>
            <person name="Daebeler A."/>
            <person name="Herbold C.W."/>
            <person name="Kirkegaard R.H."/>
            <person name="Daims H."/>
        </authorList>
    </citation>
    <scope>NUCLEOTIDE SEQUENCE [LARGE SCALE GENOMIC DNA]</scope>
    <source>
        <strain evidence="6 7">EB</strain>
    </source>
</reference>
<evidence type="ECO:0000256" key="2">
    <source>
        <dbReference type="ARBA" id="ARBA00022723"/>
    </source>
</evidence>
<evidence type="ECO:0000313" key="6">
    <source>
        <dbReference type="EMBL" id="MDT7044156.1"/>
    </source>
</evidence>
<feature type="domain" description="4Fe-4S ferredoxin-type" evidence="5">
    <location>
        <begin position="136"/>
        <end position="168"/>
    </location>
</feature>
<keyword evidence="1" id="KW-0004">4Fe-4S</keyword>
<evidence type="ECO:0000256" key="4">
    <source>
        <dbReference type="ARBA" id="ARBA00023014"/>
    </source>
</evidence>
<protein>
    <submittedName>
        <fullName evidence="6">4Fe-4S dicluster domain-containing protein</fullName>
    </submittedName>
</protein>
<dbReference type="Gene3D" id="3.30.70.20">
    <property type="match status" value="2"/>
</dbReference>
<dbReference type="PROSITE" id="PS51379">
    <property type="entry name" value="4FE4S_FER_2"/>
    <property type="match status" value="3"/>
</dbReference>
<keyword evidence="3" id="KW-0408">Iron</keyword>
<keyword evidence="4" id="KW-0411">Iron-sulfur</keyword>
<dbReference type="Proteomes" id="UP001250932">
    <property type="component" value="Unassembled WGS sequence"/>
</dbReference>
<dbReference type="PANTHER" id="PTHR43687:SF1">
    <property type="entry name" value="FERREDOXIN III"/>
    <property type="match status" value="1"/>
</dbReference>
<dbReference type="SUPFAM" id="SSF54862">
    <property type="entry name" value="4Fe-4S ferredoxins"/>
    <property type="match status" value="1"/>
</dbReference>
<dbReference type="InterPro" id="IPR017896">
    <property type="entry name" value="4Fe4S_Fe-S-bd"/>
</dbReference>
<proteinExistence type="predicted"/>
<feature type="domain" description="4Fe-4S ferredoxin-type" evidence="5">
    <location>
        <begin position="170"/>
        <end position="201"/>
    </location>
</feature>
<evidence type="ECO:0000256" key="3">
    <source>
        <dbReference type="ARBA" id="ARBA00023004"/>
    </source>
</evidence>
<dbReference type="InterPro" id="IPR050572">
    <property type="entry name" value="Fe-S_Ferredoxin"/>
</dbReference>
<keyword evidence="7" id="KW-1185">Reference proteome</keyword>
<dbReference type="PANTHER" id="PTHR43687">
    <property type="entry name" value="ADENYLYLSULFATE REDUCTASE, BETA SUBUNIT"/>
    <property type="match status" value="1"/>
</dbReference>
<dbReference type="Pfam" id="PF00037">
    <property type="entry name" value="Fer4"/>
    <property type="match status" value="1"/>
</dbReference>
<evidence type="ECO:0000313" key="7">
    <source>
        <dbReference type="Proteomes" id="UP001250932"/>
    </source>
</evidence>
<evidence type="ECO:0000256" key="1">
    <source>
        <dbReference type="ARBA" id="ARBA00022485"/>
    </source>
</evidence>
<dbReference type="Pfam" id="PF12838">
    <property type="entry name" value="Fer4_7"/>
    <property type="match status" value="1"/>
</dbReference>
<sequence length="207" mass="22306">MSDSSGGKTGNPEAVYGRRNFLKQSAVSLGVTVQEFVKHRDAKPPVQEKPVPIRSDWLRPPGAVGESLFLERCTACGDCVDVCPHDSIQVSQQDERPVIFADQTPCYACEDLPCIDACETEALLPPKGDVSEVKLGIAKVNPRKCTASQGCNACVSKCPTSAITMDFSVFALSVNEEVCVGCGICEYICGSVNDRIAIKVMPIRTFQ</sequence>
<dbReference type="PROSITE" id="PS00198">
    <property type="entry name" value="4FE4S_FER_1"/>
    <property type="match status" value="2"/>
</dbReference>
<name>A0ABU3KCK5_9BACT</name>
<dbReference type="RefSeq" id="WP_313834742.1">
    <property type="nucleotide sequence ID" value="NZ_JAQOUE010000002.1"/>
</dbReference>
<feature type="domain" description="4Fe-4S ferredoxin-type" evidence="5">
    <location>
        <begin position="64"/>
        <end position="93"/>
    </location>
</feature>
<evidence type="ECO:0000259" key="5">
    <source>
        <dbReference type="PROSITE" id="PS51379"/>
    </source>
</evidence>
<gene>
    <name evidence="6" type="ORF">PPG34_17530</name>
</gene>
<keyword evidence="2" id="KW-0479">Metal-binding</keyword>
<accession>A0ABU3KCK5</accession>
<dbReference type="EMBL" id="JAQOUE010000002">
    <property type="protein sequence ID" value="MDT7044156.1"/>
    <property type="molecule type" value="Genomic_DNA"/>
</dbReference>